<evidence type="ECO:0000256" key="2">
    <source>
        <dbReference type="ARBA" id="ARBA00008520"/>
    </source>
</evidence>
<dbReference type="Proteomes" id="UP001332192">
    <property type="component" value="Chromosome"/>
</dbReference>
<comment type="function">
    <text evidence="5">Part of a binding-protein-dependent transport system for a sugar.</text>
</comment>
<evidence type="ECO:0000313" key="8">
    <source>
        <dbReference type="Proteomes" id="UP001332192"/>
    </source>
</evidence>
<dbReference type="PANTHER" id="PTHR43649:SF28">
    <property type="entry name" value="BINDING PROTEIN COMPONENT OF ABC SUGAR TRANSPORTER-RELATED"/>
    <property type="match status" value="1"/>
</dbReference>
<gene>
    <name evidence="7" type="ORF">U7230_00070</name>
</gene>
<evidence type="ECO:0000313" key="7">
    <source>
        <dbReference type="EMBL" id="WRP17448.1"/>
    </source>
</evidence>
<dbReference type="InterPro" id="IPR006059">
    <property type="entry name" value="SBP"/>
</dbReference>
<keyword evidence="8" id="KW-1185">Reference proteome</keyword>
<comment type="similarity">
    <text evidence="2">Belongs to the bacterial solute-binding protein 1 family.</text>
</comment>
<dbReference type="PANTHER" id="PTHR43649">
    <property type="entry name" value="ARABINOSE-BINDING PROTEIN-RELATED"/>
    <property type="match status" value="1"/>
</dbReference>
<keyword evidence="4" id="KW-0732">Signal</keyword>
<dbReference type="Gene3D" id="3.40.190.10">
    <property type="entry name" value="Periplasmic binding protein-like II"/>
    <property type="match status" value="1"/>
</dbReference>
<evidence type="ECO:0000256" key="4">
    <source>
        <dbReference type="ARBA" id="ARBA00022729"/>
    </source>
</evidence>
<evidence type="ECO:0000256" key="5">
    <source>
        <dbReference type="ARBA" id="ARBA00049629"/>
    </source>
</evidence>
<reference evidence="7 8" key="1">
    <citation type="journal article" date="2024" name="Front. Microbiol.">
        <title>Novel thermophilic genera Geochorda gen. nov. and Carboxydochorda gen. nov. from the deep terrestrial subsurface reveal the ecophysiological diversity in the class Limnochordia.</title>
        <authorList>
            <person name="Karnachuk O.V."/>
            <person name="Lukina A.P."/>
            <person name="Avakyan M.R."/>
            <person name="Kadnikov V.V."/>
            <person name="Begmatov S."/>
            <person name="Beletsky A.V."/>
            <person name="Vlasova K.G."/>
            <person name="Novikov A.A."/>
            <person name="Shcherbakova V.A."/>
            <person name="Mardanov A.V."/>
            <person name="Ravin N.V."/>
        </authorList>
    </citation>
    <scope>NUCLEOTIDE SEQUENCE [LARGE SCALE GENOMIC DNA]</scope>
    <source>
        <strain evidence="7 8">L945</strain>
    </source>
</reference>
<comment type="subcellular location">
    <subcellularLocation>
        <location evidence="1">Cell envelope</location>
    </subcellularLocation>
</comment>
<keyword evidence="3" id="KW-0813">Transport</keyword>
<evidence type="ECO:0000256" key="6">
    <source>
        <dbReference type="ARBA" id="ARBA00049753"/>
    </source>
</evidence>
<organism evidence="7 8">
    <name type="scientific">Carboxydichorda subterranea</name>
    <dbReference type="NCBI Taxonomy" id="3109565"/>
    <lineage>
        <taxon>Bacteria</taxon>
        <taxon>Bacillati</taxon>
        <taxon>Bacillota</taxon>
        <taxon>Limnochordia</taxon>
        <taxon>Limnochordales</taxon>
        <taxon>Geochordaceae</taxon>
        <taxon>Carboxydichorda</taxon>
    </lineage>
</organism>
<protein>
    <recommendedName>
        <fullName evidence="6">Probable sugar-binding periplasmic protein</fullName>
    </recommendedName>
</protein>
<accession>A0ABZ1BXY6</accession>
<dbReference type="InterPro" id="IPR050490">
    <property type="entry name" value="Bact_solute-bd_prot1"/>
</dbReference>
<evidence type="ECO:0000256" key="1">
    <source>
        <dbReference type="ARBA" id="ARBA00004196"/>
    </source>
</evidence>
<dbReference type="RefSeq" id="WP_324716718.1">
    <property type="nucleotide sequence ID" value="NZ_CP141615.1"/>
</dbReference>
<evidence type="ECO:0000256" key="3">
    <source>
        <dbReference type="ARBA" id="ARBA00022448"/>
    </source>
</evidence>
<dbReference type="SUPFAM" id="SSF53850">
    <property type="entry name" value="Periplasmic binding protein-like II"/>
    <property type="match status" value="1"/>
</dbReference>
<sequence>MQTWSDPNNPSNQEAILVWAMKEWAKTRPDVQLELVPVPSRGFMATLNWYQRQLTAGQAADVIVWYAHVYADRADQWFYHFDLSKPNKYGKAASWFQEWPDPAAQLGTWKSAKGYYALPMTFPSIGNWAIVYNKTVFDKVGVNVPKTWTEFITVQRKLKEAGYTPFYHPAGGESGINFLGIPVTEYLPNEIAPVRADLERIQAYRAPSDQITAEDWAYAIKKGYRFSGHEGWKEVFRLLKEWSAYWQEGFLEPPISEDPVITHRAVMEYIYRDDVEVFAKNPAVDFEWGTFFMPAIDRQASRLGRNTTPYRGGGFSPVSTTIPFAVPLTTVKKGKLELALDMLQFVTTASMQANAMKHQLVPVPPYAGAPIEKVTSDPVKQTQWRGFFEPSGVGNQPIYVLPYGLSAQKATQEYLAGRISVEDVLRAMDEFAIQWAEDQIRRNPQWNASQW</sequence>
<dbReference type="EMBL" id="CP141615">
    <property type="protein sequence ID" value="WRP17448.1"/>
    <property type="molecule type" value="Genomic_DNA"/>
</dbReference>
<proteinExistence type="inferred from homology"/>
<name>A0ABZ1BXY6_9FIRM</name>
<dbReference type="Pfam" id="PF01547">
    <property type="entry name" value="SBP_bac_1"/>
    <property type="match status" value="1"/>
</dbReference>